<evidence type="ECO:0000313" key="5">
    <source>
        <dbReference type="EMBL" id="MCZ0730122.1"/>
    </source>
</evidence>
<dbReference type="AlphaFoldDB" id="A0A1X1WVM3"/>
<dbReference type="PANTHER" id="PTHR45947:SF3">
    <property type="entry name" value="SULFOQUINOVOSYL TRANSFERASE SQD2"/>
    <property type="match status" value="1"/>
</dbReference>
<keyword evidence="1" id="KW-0328">Glycosyltransferase</keyword>
<evidence type="ECO:0000313" key="6">
    <source>
        <dbReference type="EMBL" id="ORV90528.1"/>
    </source>
</evidence>
<accession>A0A1X1WVM3</accession>
<evidence type="ECO:0000256" key="2">
    <source>
        <dbReference type="ARBA" id="ARBA00022679"/>
    </source>
</evidence>
<keyword evidence="8" id="KW-1185">Reference proteome</keyword>
<dbReference type="GO" id="GO:1901137">
    <property type="term" value="P:carbohydrate derivative biosynthetic process"/>
    <property type="evidence" value="ECO:0007669"/>
    <property type="project" value="UniProtKB-ARBA"/>
</dbReference>
<dbReference type="EMBL" id="JAPQYE010000008">
    <property type="protein sequence ID" value="MCZ0730122.1"/>
    <property type="molecule type" value="Genomic_DNA"/>
</dbReference>
<gene>
    <name evidence="6" type="ORF">AWC12_07215</name>
    <name evidence="5" type="ORF">OY187_18915</name>
</gene>
<dbReference type="Pfam" id="PF00534">
    <property type="entry name" value="Glycos_transf_1"/>
    <property type="match status" value="1"/>
</dbReference>
<dbReference type="InterPro" id="IPR050194">
    <property type="entry name" value="Glycosyltransferase_grp1"/>
</dbReference>
<dbReference type="PANTHER" id="PTHR45947">
    <property type="entry name" value="SULFOQUINOVOSYL TRANSFERASE SQD2"/>
    <property type="match status" value="1"/>
</dbReference>
<evidence type="ECO:0000313" key="7">
    <source>
        <dbReference type="Proteomes" id="UP000193622"/>
    </source>
</evidence>
<feature type="domain" description="Glycosyl transferase family 1" evidence="3">
    <location>
        <begin position="192"/>
        <end position="313"/>
    </location>
</feature>
<name>A0A1X1WVM3_MYCIR</name>
<dbReference type="InterPro" id="IPR028098">
    <property type="entry name" value="Glyco_trans_4-like_N"/>
</dbReference>
<reference evidence="6 7" key="1">
    <citation type="submission" date="2016-01" db="EMBL/GenBank/DDBJ databases">
        <title>The new phylogeny of the genus Mycobacterium.</title>
        <authorList>
            <person name="Tarcisio F."/>
            <person name="Conor M."/>
            <person name="Antonella G."/>
            <person name="Elisabetta G."/>
            <person name="Giulia F.S."/>
            <person name="Sara T."/>
            <person name="Anna F."/>
            <person name="Clotilde B."/>
            <person name="Roberto B."/>
            <person name="Veronica D.S."/>
            <person name="Fabio R."/>
            <person name="Monica P."/>
            <person name="Olivier J."/>
            <person name="Enrico T."/>
            <person name="Nicola S."/>
        </authorList>
    </citation>
    <scope>NUCLEOTIDE SEQUENCE [LARGE SCALE GENOMIC DNA]</scope>
    <source>
        <strain evidence="6 7">DSM 45541</strain>
    </source>
</reference>
<dbReference type="SUPFAM" id="SSF53756">
    <property type="entry name" value="UDP-Glycosyltransferase/glycogen phosphorylase"/>
    <property type="match status" value="1"/>
</dbReference>
<sequence length="382" mass="41358">MKASALRIGLVVPRFAPFHGGVETYTMQAAAALATRDVDVTVVTQVPRASELPRVEHRGGYGVERHVLPLGDIFDAPSPGAIRAASRRGRFDVVWVHSYHTPLAWLVAEVVKVPVIFTPHYHGTGHSRIRSALHRAYRPAGGRLMATSDKIIVDTEAEANLVLRDFSDVVSEDKIVIIPPAVADPAAGQPYPSEQPIVLTVARQERYKRTDLLIRAIFDVHNRGVPARLVVVGHGTAVDAYRELAARLGASDIVTFTGPVDQETLGRWWTSASVYATASEQEAWGIGLAEALASGLPVAASAIPAHREVIRGAGSDAEFRLCEAGTSDAEASTRYADAIIDLLRFGQARPQRASLCDLPNTAEVGDRLYDQFAETARIANRR</sequence>
<dbReference type="GO" id="GO:0008610">
    <property type="term" value="P:lipid biosynthetic process"/>
    <property type="evidence" value="ECO:0007669"/>
    <property type="project" value="UniProtKB-ARBA"/>
</dbReference>
<organism evidence="6 7">
    <name type="scientific">Mycolicibacterium iranicum</name>
    <name type="common">Mycobacterium iranicum</name>
    <dbReference type="NCBI Taxonomy" id="912594"/>
    <lineage>
        <taxon>Bacteria</taxon>
        <taxon>Bacillati</taxon>
        <taxon>Actinomycetota</taxon>
        <taxon>Actinomycetes</taxon>
        <taxon>Mycobacteriales</taxon>
        <taxon>Mycobacteriaceae</taxon>
        <taxon>Mycolicibacterium</taxon>
    </lineage>
</organism>
<protein>
    <submittedName>
        <fullName evidence="5">Glycosyltransferase family 4 protein</fullName>
    </submittedName>
</protein>
<dbReference type="Proteomes" id="UP000193622">
    <property type="component" value="Unassembled WGS sequence"/>
</dbReference>
<dbReference type="Pfam" id="PF13439">
    <property type="entry name" value="Glyco_transf_4"/>
    <property type="match status" value="1"/>
</dbReference>
<proteinExistence type="predicted"/>
<feature type="domain" description="Glycosyltransferase subfamily 4-like N-terminal" evidence="4">
    <location>
        <begin position="20"/>
        <end position="182"/>
    </location>
</feature>
<dbReference type="CDD" id="cd03801">
    <property type="entry name" value="GT4_PimA-like"/>
    <property type="match status" value="1"/>
</dbReference>
<dbReference type="Proteomes" id="UP001084650">
    <property type="component" value="Unassembled WGS sequence"/>
</dbReference>
<keyword evidence="2" id="KW-0808">Transferase</keyword>
<dbReference type="InterPro" id="IPR001296">
    <property type="entry name" value="Glyco_trans_1"/>
</dbReference>
<dbReference type="RefSeq" id="WP_085173028.1">
    <property type="nucleotide sequence ID" value="NZ_JAPQYE010000008.1"/>
</dbReference>
<comment type="caution">
    <text evidence="6">The sequence shown here is derived from an EMBL/GenBank/DDBJ whole genome shotgun (WGS) entry which is preliminary data.</text>
</comment>
<evidence type="ECO:0000259" key="4">
    <source>
        <dbReference type="Pfam" id="PF13439"/>
    </source>
</evidence>
<evidence type="ECO:0000259" key="3">
    <source>
        <dbReference type="Pfam" id="PF00534"/>
    </source>
</evidence>
<dbReference type="Gene3D" id="3.40.50.2000">
    <property type="entry name" value="Glycogen Phosphorylase B"/>
    <property type="match status" value="2"/>
</dbReference>
<reference evidence="5" key="2">
    <citation type="submission" date="2022-12" db="EMBL/GenBank/DDBJ databases">
        <title>Whole genome sequence of Mycolicibacterium iranicum strain SBH312.</title>
        <authorList>
            <person name="Jani J."/>
            <person name="Arifin Mustapha Z."/>
            <person name="Ahmed K."/>
            <person name="Kai Ling C."/>
        </authorList>
    </citation>
    <scope>NUCLEOTIDE SEQUENCE</scope>
    <source>
        <strain evidence="5">SBH312</strain>
    </source>
</reference>
<dbReference type="GO" id="GO:1903509">
    <property type="term" value="P:liposaccharide metabolic process"/>
    <property type="evidence" value="ECO:0007669"/>
    <property type="project" value="UniProtKB-ARBA"/>
</dbReference>
<dbReference type="EMBL" id="LQPC01000020">
    <property type="protein sequence ID" value="ORV90528.1"/>
    <property type="molecule type" value="Genomic_DNA"/>
</dbReference>
<dbReference type="GO" id="GO:0016757">
    <property type="term" value="F:glycosyltransferase activity"/>
    <property type="evidence" value="ECO:0007669"/>
    <property type="project" value="UniProtKB-KW"/>
</dbReference>
<evidence type="ECO:0000256" key="1">
    <source>
        <dbReference type="ARBA" id="ARBA00022676"/>
    </source>
</evidence>
<evidence type="ECO:0000313" key="8">
    <source>
        <dbReference type="Proteomes" id="UP001084650"/>
    </source>
</evidence>